<protein>
    <submittedName>
        <fullName evidence="1">Uncharacterized protein</fullName>
    </submittedName>
</protein>
<accession>A0A316YGV1</accession>
<sequence length="173" mass="19026">MPVYAYPRNEFGPHIMIDTFLLELDRVLSDPAALRAAKDRSGGTIVVNYCGQPRNPTIELPPKGNLELSTKGRGSLRITNTDRAQRRALSKQDIIDVARWALLPDGGVRRVLGVMPRQPSALPRHALQPTVMGVQARVPTYVCYGGTIVFDNAPWLKFDFAPTPVLCGEGYLG</sequence>
<dbReference type="InParanoid" id="A0A316YGV1"/>
<evidence type="ECO:0000313" key="1">
    <source>
        <dbReference type="EMBL" id="PWN88770.1"/>
    </source>
</evidence>
<evidence type="ECO:0000313" key="2">
    <source>
        <dbReference type="Proteomes" id="UP000245768"/>
    </source>
</evidence>
<name>A0A316YGV1_9BASI</name>
<proteinExistence type="predicted"/>
<dbReference type="GeneID" id="37044443"/>
<dbReference type="EMBL" id="KZ819638">
    <property type="protein sequence ID" value="PWN88770.1"/>
    <property type="molecule type" value="Genomic_DNA"/>
</dbReference>
<dbReference type="AlphaFoldDB" id="A0A316YGV1"/>
<gene>
    <name evidence="1" type="ORF">FA10DRAFT_268914</name>
</gene>
<dbReference type="RefSeq" id="XP_025375968.1">
    <property type="nucleotide sequence ID" value="XM_025522527.1"/>
</dbReference>
<organism evidence="1 2">
    <name type="scientific">Acaromyces ingoldii</name>
    <dbReference type="NCBI Taxonomy" id="215250"/>
    <lineage>
        <taxon>Eukaryota</taxon>
        <taxon>Fungi</taxon>
        <taxon>Dikarya</taxon>
        <taxon>Basidiomycota</taxon>
        <taxon>Ustilaginomycotina</taxon>
        <taxon>Exobasidiomycetes</taxon>
        <taxon>Exobasidiales</taxon>
        <taxon>Cryptobasidiaceae</taxon>
        <taxon>Acaromyces</taxon>
    </lineage>
</organism>
<keyword evidence="2" id="KW-1185">Reference proteome</keyword>
<dbReference type="Proteomes" id="UP000245768">
    <property type="component" value="Unassembled WGS sequence"/>
</dbReference>
<reference evidence="1 2" key="1">
    <citation type="journal article" date="2018" name="Mol. Biol. Evol.">
        <title>Broad Genomic Sampling Reveals a Smut Pathogenic Ancestry of the Fungal Clade Ustilaginomycotina.</title>
        <authorList>
            <person name="Kijpornyongpan T."/>
            <person name="Mondo S.J."/>
            <person name="Barry K."/>
            <person name="Sandor L."/>
            <person name="Lee J."/>
            <person name="Lipzen A."/>
            <person name="Pangilinan J."/>
            <person name="LaButti K."/>
            <person name="Hainaut M."/>
            <person name="Henrissat B."/>
            <person name="Grigoriev I.V."/>
            <person name="Spatafora J.W."/>
            <person name="Aime M.C."/>
        </authorList>
    </citation>
    <scope>NUCLEOTIDE SEQUENCE [LARGE SCALE GENOMIC DNA]</scope>
    <source>
        <strain evidence="1 2">MCA 4198</strain>
    </source>
</reference>